<dbReference type="EMBL" id="CM047941">
    <property type="protein sequence ID" value="KAI9903318.1"/>
    <property type="molecule type" value="Genomic_DNA"/>
</dbReference>
<evidence type="ECO:0000313" key="2">
    <source>
        <dbReference type="Proteomes" id="UP001163324"/>
    </source>
</evidence>
<gene>
    <name evidence="1" type="ORF">N3K66_002670</name>
</gene>
<dbReference type="Proteomes" id="UP001163324">
    <property type="component" value="Chromosome 2"/>
</dbReference>
<protein>
    <submittedName>
        <fullName evidence="1">Uncharacterized protein</fullName>
    </submittedName>
</protein>
<reference evidence="1" key="1">
    <citation type="submission" date="2022-10" db="EMBL/GenBank/DDBJ databases">
        <title>Complete Genome of Trichothecium roseum strain YXFP-22015, a Plant Pathogen Isolated from Citrus.</title>
        <authorList>
            <person name="Wang Y."/>
            <person name="Zhu L."/>
        </authorList>
    </citation>
    <scope>NUCLEOTIDE SEQUENCE</scope>
    <source>
        <strain evidence="1">YXFP-22015</strain>
    </source>
</reference>
<sequence length="196" mass="21773">MSVCANCRLALRQSLRRSRATTTTLSHPIRNHTTSTTPTTPRLSAKELLSQPTWSVKSLASSSAAETVTPAQLRHLLRLSALPLPKTPEKEASMIATLQGQLRFVRAVQRVDTSGVEPLRAIRDETEQAAREGTVGLEALRHVLDKEEKVGHYQRPKRVRKEVRSEAEGWDVLKTASRRAGKFFVVQSKKKEGESG</sequence>
<evidence type="ECO:0000313" key="1">
    <source>
        <dbReference type="EMBL" id="KAI9903318.1"/>
    </source>
</evidence>
<accession>A0ACC0VC21</accession>
<organism evidence="1 2">
    <name type="scientific">Trichothecium roseum</name>
    <dbReference type="NCBI Taxonomy" id="47278"/>
    <lineage>
        <taxon>Eukaryota</taxon>
        <taxon>Fungi</taxon>
        <taxon>Dikarya</taxon>
        <taxon>Ascomycota</taxon>
        <taxon>Pezizomycotina</taxon>
        <taxon>Sordariomycetes</taxon>
        <taxon>Hypocreomycetidae</taxon>
        <taxon>Hypocreales</taxon>
        <taxon>Hypocreales incertae sedis</taxon>
        <taxon>Trichothecium</taxon>
    </lineage>
</organism>
<name>A0ACC0VC21_9HYPO</name>
<comment type="caution">
    <text evidence="1">The sequence shown here is derived from an EMBL/GenBank/DDBJ whole genome shotgun (WGS) entry which is preliminary data.</text>
</comment>
<keyword evidence="2" id="KW-1185">Reference proteome</keyword>
<proteinExistence type="predicted"/>